<dbReference type="CDD" id="cd13603">
    <property type="entry name" value="PBP2_TRAP_Siap_TeaA_like"/>
    <property type="match status" value="1"/>
</dbReference>
<dbReference type="Pfam" id="PF03480">
    <property type="entry name" value="DctP"/>
    <property type="match status" value="1"/>
</dbReference>
<organism evidence="6 7">
    <name type="scientific">Achromobacter aloeverae</name>
    <dbReference type="NCBI Taxonomy" id="1750518"/>
    <lineage>
        <taxon>Bacteria</taxon>
        <taxon>Pseudomonadati</taxon>
        <taxon>Pseudomonadota</taxon>
        <taxon>Betaproteobacteria</taxon>
        <taxon>Burkholderiales</taxon>
        <taxon>Alcaligenaceae</taxon>
        <taxon>Achromobacter</taxon>
    </lineage>
</organism>
<feature type="chain" id="PRO_5020340204" evidence="5">
    <location>
        <begin position="31"/>
        <end position="339"/>
    </location>
</feature>
<dbReference type="NCBIfam" id="TIGR00787">
    <property type="entry name" value="dctP"/>
    <property type="match status" value="1"/>
</dbReference>
<proteinExistence type="inferred from homology"/>
<gene>
    <name evidence="6" type="ORF">C7R54_25460</name>
</gene>
<keyword evidence="3" id="KW-0813">Transport</keyword>
<dbReference type="PROSITE" id="PS51318">
    <property type="entry name" value="TAT"/>
    <property type="match status" value="1"/>
</dbReference>
<evidence type="ECO:0000256" key="3">
    <source>
        <dbReference type="ARBA" id="ARBA00022448"/>
    </source>
</evidence>
<dbReference type="PIRSF" id="PIRSF006470">
    <property type="entry name" value="DctB"/>
    <property type="match status" value="1"/>
</dbReference>
<sequence>MTRLHTRRNLLGALAAAPVLSLPFASRARAAEYVFKVAHPLAATHPTNLRLQQAADHIAKDTDGRVELRLFPNNQLGGEVDLLNQVRSGAVEMFVVGGLIASSVVPMAALDGVGFVFKDSAAVMKGMDGDLGTLIRGALKQANLYAPATVWDYGFRQVTSSTRAIKTVDDIAGMKIRVPGAAAYVDLFKGLGAAPTSIQFNEVYPALQTRIVDGQENPLGVIVTSKFYEVQKHCSLTNHIWQGNWVLINGRVWRNLPGNLQEIVEKRLNEAGLAQRKDLADQEQSYKDAIAKGGVAFNAVDVDSFRKKLTASGYYTEARKKFGDAAWKVLEQAAGGALA</sequence>
<dbReference type="GO" id="GO:0055085">
    <property type="term" value="P:transmembrane transport"/>
    <property type="evidence" value="ECO:0007669"/>
    <property type="project" value="InterPro"/>
</dbReference>
<dbReference type="NCBIfam" id="NF037995">
    <property type="entry name" value="TRAP_S1"/>
    <property type="match status" value="1"/>
</dbReference>
<comment type="caution">
    <text evidence="6">The sequence shown here is derived from an EMBL/GenBank/DDBJ whole genome shotgun (WGS) entry which is preliminary data.</text>
</comment>
<dbReference type="RefSeq" id="WP_129153725.1">
    <property type="nucleotide sequence ID" value="NZ_JBHSDO010000004.1"/>
</dbReference>
<dbReference type="GO" id="GO:0030288">
    <property type="term" value="C:outer membrane-bounded periplasmic space"/>
    <property type="evidence" value="ECO:0007669"/>
    <property type="project" value="InterPro"/>
</dbReference>
<name>A0A4Q1HCN3_9BURK</name>
<keyword evidence="4 5" id="KW-0732">Signal</keyword>
<evidence type="ECO:0000256" key="5">
    <source>
        <dbReference type="SAM" id="SignalP"/>
    </source>
</evidence>
<reference evidence="6 7" key="1">
    <citation type="journal article" date="2017" name="Int. J. Syst. Evol. Microbiol.">
        <title>Achromobacter aloeverae sp. nov., isolated from the root of Aloe vera (L.) Burm.f.</title>
        <authorList>
            <person name="Kuncharoen N."/>
            <person name="Muramatsu Y."/>
            <person name="Shibata C."/>
            <person name="Kamakura Y."/>
            <person name="Nakagawa Y."/>
            <person name="Tanasupawat S."/>
        </authorList>
    </citation>
    <scope>NUCLEOTIDE SEQUENCE [LARGE SCALE GENOMIC DNA]</scope>
    <source>
        <strain evidence="6 7">AVA-1</strain>
    </source>
</reference>
<dbReference type="InterPro" id="IPR038404">
    <property type="entry name" value="TRAP_DctP_sf"/>
</dbReference>
<dbReference type="Gene3D" id="3.40.190.170">
    <property type="entry name" value="Bacterial extracellular solute-binding protein, family 7"/>
    <property type="match status" value="1"/>
</dbReference>
<evidence type="ECO:0000256" key="1">
    <source>
        <dbReference type="ARBA" id="ARBA00004196"/>
    </source>
</evidence>
<dbReference type="EMBL" id="PYAL01000009">
    <property type="protein sequence ID" value="RXN83631.1"/>
    <property type="molecule type" value="Genomic_DNA"/>
</dbReference>
<dbReference type="Proteomes" id="UP000290849">
    <property type="component" value="Unassembled WGS sequence"/>
</dbReference>
<keyword evidence="7" id="KW-1185">Reference proteome</keyword>
<dbReference type="PANTHER" id="PTHR33376">
    <property type="match status" value="1"/>
</dbReference>
<dbReference type="InterPro" id="IPR006311">
    <property type="entry name" value="TAT_signal"/>
</dbReference>
<dbReference type="InterPro" id="IPR004682">
    <property type="entry name" value="TRAP_DctP"/>
</dbReference>
<dbReference type="PANTHER" id="PTHR33376:SF4">
    <property type="entry name" value="SIALIC ACID-BINDING PERIPLASMIC PROTEIN SIAP"/>
    <property type="match status" value="1"/>
</dbReference>
<feature type="signal peptide" evidence="5">
    <location>
        <begin position="1"/>
        <end position="30"/>
    </location>
</feature>
<protein>
    <submittedName>
        <fullName evidence="6">ABC transporter substrate-binding protein</fullName>
    </submittedName>
</protein>
<evidence type="ECO:0000313" key="7">
    <source>
        <dbReference type="Proteomes" id="UP000290849"/>
    </source>
</evidence>
<comment type="subcellular location">
    <subcellularLocation>
        <location evidence="1">Cell envelope</location>
    </subcellularLocation>
</comment>
<dbReference type="InterPro" id="IPR018389">
    <property type="entry name" value="DctP_fam"/>
</dbReference>
<comment type="similarity">
    <text evidence="2">Belongs to the bacterial solute-binding protein 7 family.</text>
</comment>
<evidence type="ECO:0000256" key="4">
    <source>
        <dbReference type="ARBA" id="ARBA00022729"/>
    </source>
</evidence>
<accession>A0A4Q1HCN3</accession>
<dbReference type="AlphaFoldDB" id="A0A4Q1HCN3"/>
<dbReference type="OrthoDB" id="9794826at2"/>
<evidence type="ECO:0000256" key="2">
    <source>
        <dbReference type="ARBA" id="ARBA00009023"/>
    </source>
</evidence>
<evidence type="ECO:0000313" key="6">
    <source>
        <dbReference type="EMBL" id="RXN83631.1"/>
    </source>
</evidence>